<organism evidence="1 2">
    <name type="scientific">Cedecea neteri</name>
    <dbReference type="NCBI Taxonomy" id="158822"/>
    <lineage>
        <taxon>Bacteria</taxon>
        <taxon>Pseudomonadati</taxon>
        <taxon>Pseudomonadota</taxon>
        <taxon>Gammaproteobacteria</taxon>
        <taxon>Enterobacterales</taxon>
        <taxon>Enterobacteriaceae</taxon>
        <taxon>Cedecea</taxon>
    </lineage>
</organism>
<dbReference type="EMBL" id="UAVU01000006">
    <property type="protein sequence ID" value="SQC90893.1"/>
    <property type="molecule type" value="Genomic_DNA"/>
</dbReference>
<proteinExistence type="predicted"/>
<keyword evidence="1" id="KW-0012">Acyltransferase</keyword>
<dbReference type="Proteomes" id="UP000251197">
    <property type="component" value="Unassembled WGS sequence"/>
</dbReference>
<sequence>MDDLLEADDHTIRPANDEEVDCLGGARIRSNTTWILKLLKTRKEGETEPYCRMSFTRKRKNSAYRAMENRATVFYWRRFFFILLPAPDLCSIAPGRAV</sequence>
<reference evidence="1 2" key="1">
    <citation type="submission" date="2018-06" db="EMBL/GenBank/DDBJ databases">
        <authorList>
            <consortium name="Pathogen Informatics"/>
            <person name="Doyle S."/>
        </authorList>
    </citation>
    <scope>NUCLEOTIDE SEQUENCE [LARGE SCALE GENOMIC DNA]</scope>
    <source>
        <strain evidence="1 2">NCTC12120</strain>
    </source>
</reference>
<evidence type="ECO:0000313" key="1">
    <source>
        <dbReference type="EMBL" id="SQC90893.1"/>
    </source>
</evidence>
<protein>
    <submittedName>
        <fullName evidence="1">Lipid A biosynthesis (KDO)2-(Lauroyl)-lipid IVA acyltransferase</fullName>
        <ecNumber evidence="1">2.3.1.-</ecNumber>
    </submittedName>
</protein>
<dbReference type="EC" id="2.3.1.-" evidence="1"/>
<dbReference type="AlphaFoldDB" id="A0A2X3J4D8"/>
<keyword evidence="1" id="KW-0808">Transferase</keyword>
<name>A0A2X3J4D8_9ENTR</name>
<evidence type="ECO:0000313" key="2">
    <source>
        <dbReference type="Proteomes" id="UP000251197"/>
    </source>
</evidence>
<accession>A0A2X3J4D8</accession>
<dbReference type="GO" id="GO:0016746">
    <property type="term" value="F:acyltransferase activity"/>
    <property type="evidence" value="ECO:0007669"/>
    <property type="project" value="UniProtKB-KW"/>
</dbReference>
<gene>
    <name evidence="1" type="primary">msbB_1</name>
    <name evidence="1" type="ORF">NCTC12120_04039</name>
</gene>